<evidence type="ECO:0000313" key="1">
    <source>
        <dbReference type="EMBL" id="OFE44633.1"/>
    </source>
</evidence>
<dbReference type="EMBL" id="MKQS01000001">
    <property type="protein sequence ID" value="OFE44633.1"/>
    <property type="molecule type" value="Genomic_DNA"/>
</dbReference>
<organism evidence="1 2">
    <name type="scientific">Acinetobacter towneri</name>
    <dbReference type="NCBI Taxonomy" id="202956"/>
    <lineage>
        <taxon>Bacteria</taxon>
        <taxon>Pseudomonadati</taxon>
        <taxon>Pseudomonadota</taxon>
        <taxon>Gammaproteobacteria</taxon>
        <taxon>Moraxellales</taxon>
        <taxon>Moraxellaceae</taxon>
        <taxon>Acinetobacter</taxon>
    </lineage>
</organism>
<dbReference type="Proteomes" id="UP000186931">
    <property type="component" value="Unassembled WGS sequence"/>
</dbReference>
<evidence type="ECO:0000313" key="2">
    <source>
        <dbReference type="Proteomes" id="UP000186931"/>
    </source>
</evidence>
<protein>
    <submittedName>
        <fullName evidence="1">Uncharacterized protein</fullName>
    </submittedName>
</protein>
<sequence length="195" mass="20892">MSNQELQRSLQNDLHARNYEMTEQGIYFPQQGILAQGEYFDRVNGGEWQATHNLVVNEGLAHLLNVAMGSKVKSAGYYLALFSGATAPAPNWTAANFASVAAEIVSMTEGYTSATRPQWTPADTNTNSIDNFAAVAKVTIATSSQLTVTGAAMLTNSVKGGTSGTLISASKYTAPRTFQDGDEYEIGYRLSFTAA</sequence>
<reference evidence="1 2" key="1">
    <citation type="submission" date="2016-10" db="EMBL/GenBank/DDBJ databases">
        <title>Genome of airborne Acinetobacter sp. 5-2Ac02 in the hospital environment: Species near to Acinetobacter towneri.</title>
        <authorList>
            <person name="Barbosa B."/>
            <person name="Fernandez-Garcia L."/>
            <person name="Gato E."/>
            <person name="Leao R."/>
            <person name="Albano R."/>
            <person name="Fernandez B."/>
            <person name="Fernandez-Cuenca F."/>
            <person name="Marques E."/>
            <person name="Tomas M."/>
        </authorList>
    </citation>
    <scope>NUCLEOTIDE SEQUENCE [LARGE SCALE GENOMIC DNA]</scope>
    <source>
        <strain evidence="1 2">5-2Ac02</strain>
    </source>
</reference>
<proteinExistence type="predicted"/>
<dbReference type="STRING" id="202956.BJN41_00450"/>
<accession>A0A1E8E5U9</accession>
<gene>
    <name evidence="1" type="ORF">BJN41_00450</name>
</gene>
<name>A0A1E8E5U9_9GAMM</name>
<comment type="caution">
    <text evidence="1">The sequence shown here is derived from an EMBL/GenBank/DDBJ whole genome shotgun (WGS) entry which is preliminary data.</text>
</comment>
<dbReference type="AlphaFoldDB" id="A0A1E8E5U9"/>